<dbReference type="AlphaFoldDB" id="A0A165FBL2"/>
<name>A0A165FBL2_EXIGL</name>
<proteinExistence type="predicted"/>
<accession>A0A165FBL2</accession>
<dbReference type="Proteomes" id="UP000077266">
    <property type="component" value="Unassembled WGS sequence"/>
</dbReference>
<evidence type="ECO:0000313" key="1">
    <source>
        <dbReference type="EMBL" id="KZV88732.1"/>
    </source>
</evidence>
<dbReference type="InParanoid" id="A0A165FBL2"/>
<organism evidence="1 2">
    <name type="scientific">Exidia glandulosa HHB12029</name>
    <dbReference type="NCBI Taxonomy" id="1314781"/>
    <lineage>
        <taxon>Eukaryota</taxon>
        <taxon>Fungi</taxon>
        <taxon>Dikarya</taxon>
        <taxon>Basidiomycota</taxon>
        <taxon>Agaricomycotina</taxon>
        <taxon>Agaricomycetes</taxon>
        <taxon>Auriculariales</taxon>
        <taxon>Exidiaceae</taxon>
        <taxon>Exidia</taxon>
    </lineage>
</organism>
<protein>
    <submittedName>
        <fullName evidence="1">Uncharacterized protein</fullName>
    </submittedName>
</protein>
<reference evidence="1 2" key="1">
    <citation type="journal article" date="2016" name="Mol. Biol. Evol.">
        <title>Comparative Genomics of Early-Diverging Mushroom-Forming Fungi Provides Insights into the Origins of Lignocellulose Decay Capabilities.</title>
        <authorList>
            <person name="Nagy L.G."/>
            <person name="Riley R."/>
            <person name="Tritt A."/>
            <person name="Adam C."/>
            <person name="Daum C."/>
            <person name="Floudas D."/>
            <person name="Sun H."/>
            <person name="Yadav J.S."/>
            <person name="Pangilinan J."/>
            <person name="Larsson K.H."/>
            <person name="Matsuura K."/>
            <person name="Barry K."/>
            <person name="Labutti K."/>
            <person name="Kuo R."/>
            <person name="Ohm R.A."/>
            <person name="Bhattacharya S.S."/>
            <person name="Shirouzu T."/>
            <person name="Yoshinaga Y."/>
            <person name="Martin F.M."/>
            <person name="Grigoriev I.V."/>
            <person name="Hibbett D.S."/>
        </authorList>
    </citation>
    <scope>NUCLEOTIDE SEQUENCE [LARGE SCALE GENOMIC DNA]</scope>
    <source>
        <strain evidence="1 2">HHB12029</strain>
    </source>
</reference>
<gene>
    <name evidence="1" type="ORF">EXIGLDRAFT_722386</name>
</gene>
<sequence length="282" mass="31661">MTSADKELLVNKDVALARTYSRSNIIGEPPTSQSSAIFDPQDLHATTTGRPDVWRDCDDQSLWNIVGSAPFLELSNASQRSCICSNRQLLCHHRPAVKLTRLWDRIYALCCARSHVPRHFVNVGLRTNFALQTVKKKKSAVESANTLPSLGWMHISVSVAPFFRDYPSVRLVLSPGPLCAALPRVRTRHLFGRHIATYTTTCIELHEQRLSHPLDLARTHLPLPAPRTPLATGCQTAWLEWKPDSVCRTPRQCCGHPSWLFLPGTANPAMSDEEFQKFTRTC</sequence>
<dbReference type="EMBL" id="KV426091">
    <property type="protein sequence ID" value="KZV88732.1"/>
    <property type="molecule type" value="Genomic_DNA"/>
</dbReference>
<evidence type="ECO:0000313" key="2">
    <source>
        <dbReference type="Proteomes" id="UP000077266"/>
    </source>
</evidence>
<keyword evidence="2" id="KW-1185">Reference proteome</keyword>